<evidence type="ECO:0000313" key="13">
    <source>
        <dbReference type="Proteomes" id="UP000631694"/>
    </source>
</evidence>
<dbReference type="Gene3D" id="1.25.40.80">
    <property type="match status" value="1"/>
</dbReference>
<keyword evidence="4 8" id="KW-0285">Flavoprotein</keyword>
<comment type="catalytic activity">
    <reaction evidence="7">
        <text>cyclobutadipyrimidine (in DNA) = 2 pyrimidine residues (in DNA).</text>
        <dbReference type="EC" id="4.1.99.3"/>
    </reaction>
</comment>
<feature type="binding site" evidence="8">
    <location>
        <position position="239"/>
    </location>
    <ligand>
        <name>FAD</name>
        <dbReference type="ChEBI" id="CHEBI:57692"/>
    </ligand>
</feature>
<feature type="binding site" evidence="8">
    <location>
        <position position="285"/>
    </location>
    <ligand>
        <name>FAD</name>
        <dbReference type="ChEBI" id="CHEBI:57692"/>
    </ligand>
</feature>
<evidence type="ECO:0000256" key="5">
    <source>
        <dbReference type="ARBA" id="ARBA00022827"/>
    </source>
</evidence>
<feature type="binding site" evidence="8">
    <location>
        <begin position="251"/>
        <end position="255"/>
    </location>
    <ligand>
        <name>FAD</name>
        <dbReference type="ChEBI" id="CHEBI:57692"/>
    </ligand>
</feature>
<reference evidence="12" key="1">
    <citation type="submission" date="2020-12" db="EMBL/GenBank/DDBJ databases">
        <title>Methylobrevis albus sp. nov., isolated from fresh water lack sediment.</title>
        <authorList>
            <person name="Zou Q."/>
        </authorList>
    </citation>
    <scope>NUCLEOTIDE SEQUENCE</scope>
    <source>
        <strain evidence="12">L22</strain>
    </source>
</reference>
<organism evidence="12 13">
    <name type="scientific">Methylobrevis albus</name>
    <dbReference type="NCBI Taxonomy" id="2793297"/>
    <lineage>
        <taxon>Bacteria</taxon>
        <taxon>Pseudomonadati</taxon>
        <taxon>Pseudomonadota</taxon>
        <taxon>Alphaproteobacteria</taxon>
        <taxon>Hyphomicrobiales</taxon>
        <taxon>Pleomorphomonadaceae</taxon>
        <taxon>Methylobrevis</taxon>
    </lineage>
</organism>
<dbReference type="PANTHER" id="PTHR11455:SF9">
    <property type="entry name" value="CRYPTOCHROME CIRCADIAN CLOCK 5 ISOFORM X1"/>
    <property type="match status" value="1"/>
</dbReference>
<dbReference type="GO" id="GO:0003904">
    <property type="term" value="F:deoxyribodipyrimidine photo-lyase activity"/>
    <property type="evidence" value="ECO:0007669"/>
    <property type="project" value="UniProtKB-EC"/>
</dbReference>
<sequence>MPNDRPTDSRVSGDAPVVVWFRDDLRLGDNPALTAALRTERPVLALFVFEEGGDGPRPIGSATRWWLHHSLAELGADIEKRGGRLVLRRGPARDVVPAVIGEAGAAEIHWNRRYEGGAIATDKALREALLAEGIAVHSHNGNLIAEPWTVQKGDGGWFKVFTPFWRALRQTVGTPRDPYPAPRKIKGFEGALASDDLDAWGLLPTKPDWAGGLRETWEPGEAGARRRLAGFLDDGIARYKAERDQPAAGASSMLSPHLRFGEISPVSIWHAATARSGHDAATEKFLSEIGWREFSYNLLFHFPDLATRNFQSRFDEFPWTKGGEDDIAAWQRGRTGVPIVDAGMRQLWQTGVMHNRIRMVAASYLVKHLLADWRIGEAWFWDTLVDADIANNPASWQWVAGSGADAAPYFRVFNPVLQGRKFDADGAYVRRFVPELAGLPDRFIHAPWEAPADVLKAAGVQLGRDYPHPIVPLDEGRDRALRAFEALRDAA</sequence>
<dbReference type="GO" id="GO:0071949">
    <property type="term" value="F:FAD binding"/>
    <property type="evidence" value="ECO:0007669"/>
    <property type="project" value="TreeGrafter"/>
</dbReference>
<comment type="cofactor">
    <cofactor evidence="1">
        <name>(6R)-5,10-methylene-5,6,7,8-tetrahydrofolate</name>
        <dbReference type="ChEBI" id="CHEBI:15636"/>
    </cofactor>
</comment>
<comment type="similarity">
    <text evidence="10">Belongs to the DNA photolyase family.</text>
</comment>
<dbReference type="RefSeq" id="WP_197312831.1">
    <property type="nucleotide sequence ID" value="NZ_JADZLT010000056.1"/>
</dbReference>
<dbReference type="PRINTS" id="PR00147">
    <property type="entry name" value="DNAPHOTLYASE"/>
</dbReference>
<name>A0A931MXX5_9HYPH</name>
<dbReference type="SUPFAM" id="SSF48173">
    <property type="entry name" value="Cryptochrome/photolyase FAD-binding domain"/>
    <property type="match status" value="1"/>
</dbReference>
<evidence type="ECO:0000256" key="8">
    <source>
        <dbReference type="PIRSR" id="PIRSR602081-1"/>
    </source>
</evidence>
<evidence type="ECO:0000256" key="1">
    <source>
        <dbReference type="ARBA" id="ARBA00001932"/>
    </source>
</evidence>
<dbReference type="PANTHER" id="PTHR11455">
    <property type="entry name" value="CRYPTOCHROME"/>
    <property type="match status" value="1"/>
</dbReference>
<dbReference type="Pfam" id="PF00875">
    <property type="entry name" value="DNA_photolyase"/>
    <property type="match status" value="1"/>
</dbReference>
<dbReference type="InterPro" id="IPR005101">
    <property type="entry name" value="Cryptochr/Photolyase_FAD-bd"/>
</dbReference>
<dbReference type="Pfam" id="PF03441">
    <property type="entry name" value="FAD_binding_7"/>
    <property type="match status" value="1"/>
</dbReference>
<dbReference type="Gene3D" id="3.40.50.620">
    <property type="entry name" value="HUPs"/>
    <property type="match status" value="1"/>
</dbReference>
<dbReference type="PROSITE" id="PS00394">
    <property type="entry name" value="DNA_PHOTOLYASES_1_1"/>
    <property type="match status" value="1"/>
</dbReference>
<dbReference type="EC" id="4.1.99.3" evidence="2"/>
<dbReference type="AlphaFoldDB" id="A0A931MXX5"/>
<evidence type="ECO:0000256" key="7">
    <source>
        <dbReference type="ARBA" id="ARBA00033999"/>
    </source>
</evidence>
<feature type="site" description="Electron transfer via tryptophanyl radical" evidence="9">
    <location>
        <position position="319"/>
    </location>
</feature>
<evidence type="ECO:0000256" key="3">
    <source>
        <dbReference type="ARBA" id="ARBA00014046"/>
    </source>
</evidence>
<comment type="caution">
    <text evidence="12">The sequence shown here is derived from an EMBL/GenBank/DDBJ whole genome shotgun (WGS) entry which is preliminary data.</text>
</comment>
<proteinExistence type="inferred from homology"/>
<feature type="domain" description="Photolyase/cryptochrome alpha/beta" evidence="11">
    <location>
        <begin position="15"/>
        <end position="144"/>
    </location>
</feature>
<evidence type="ECO:0000313" key="12">
    <source>
        <dbReference type="EMBL" id="MBH0239753.1"/>
    </source>
</evidence>
<dbReference type="InterPro" id="IPR036155">
    <property type="entry name" value="Crypto/Photolyase_N_sf"/>
</dbReference>
<dbReference type="InterPro" id="IPR014729">
    <property type="entry name" value="Rossmann-like_a/b/a_fold"/>
</dbReference>
<feature type="binding site" evidence="8">
    <location>
        <begin position="386"/>
        <end position="388"/>
    </location>
    <ligand>
        <name>FAD</name>
        <dbReference type="ChEBI" id="CHEBI:57692"/>
    </ligand>
</feature>
<dbReference type="Proteomes" id="UP000631694">
    <property type="component" value="Unassembled WGS sequence"/>
</dbReference>
<dbReference type="PROSITE" id="PS51645">
    <property type="entry name" value="PHR_CRY_ALPHA_BETA"/>
    <property type="match status" value="1"/>
</dbReference>
<keyword evidence="5 8" id="KW-0274">FAD</keyword>
<dbReference type="InterPro" id="IPR002081">
    <property type="entry name" value="Cryptochrome/DNA_photolyase_1"/>
</dbReference>
<protein>
    <recommendedName>
        <fullName evidence="3">Deoxyribodipyrimidine photo-lyase</fullName>
        <ecNumber evidence="2">4.1.99.3</ecNumber>
    </recommendedName>
</protein>
<gene>
    <name evidence="12" type="ORF">I5731_18180</name>
</gene>
<dbReference type="GO" id="GO:0003677">
    <property type="term" value="F:DNA binding"/>
    <property type="evidence" value="ECO:0007669"/>
    <property type="project" value="TreeGrafter"/>
</dbReference>
<keyword evidence="13" id="KW-1185">Reference proteome</keyword>
<evidence type="ECO:0000259" key="11">
    <source>
        <dbReference type="PROSITE" id="PS51645"/>
    </source>
</evidence>
<dbReference type="GO" id="GO:0000719">
    <property type="term" value="P:photoreactive repair"/>
    <property type="evidence" value="ECO:0007669"/>
    <property type="project" value="UniProtKB-ARBA"/>
</dbReference>
<feature type="site" description="Electron transfer via tryptophanyl radical" evidence="9">
    <location>
        <position position="396"/>
    </location>
</feature>
<evidence type="ECO:0000256" key="6">
    <source>
        <dbReference type="ARBA" id="ARBA00022991"/>
    </source>
</evidence>
<feature type="site" description="Electron transfer via tryptophanyl radical" evidence="9">
    <location>
        <position position="373"/>
    </location>
</feature>
<evidence type="ECO:0000256" key="4">
    <source>
        <dbReference type="ARBA" id="ARBA00022630"/>
    </source>
</evidence>
<dbReference type="InterPro" id="IPR036134">
    <property type="entry name" value="Crypto/Photolyase_FAD-like_sf"/>
</dbReference>
<dbReference type="SUPFAM" id="SSF52425">
    <property type="entry name" value="Cryptochrome/photolyase, N-terminal domain"/>
    <property type="match status" value="1"/>
</dbReference>
<dbReference type="EMBL" id="JADZLT010000056">
    <property type="protein sequence ID" value="MBH0239753.1"/>
    <property type="molecule type" value="Genomic_DNA"/>
</dbReference>
<dbReference type="InterPro" id="IPR006050">
    <property type="entry name" value="DNA_photolyase_N"/>
</dbReference>
<evidence type="ECO:0000256" key="9">
    <source>
        <dbReference type="PIRSR" id="PIRSR602081-2"/>
    </source>
</evidence>
<dbReference type="InterPro" id="IPR018394">
    <property type="entry name" value="DNA_photolyase_1_CS_C"/>
</dbReference>
<evidence type="ECO:0000256" key="10">
    <source>
        <dbReference type="RuleBase" id="RU004182"/>
    </source>
</evidence>
<keyword evidence="6 10" id="KW-0157">Chromophore</keyword>
<comment type="cofactor">
    <cofactor evidence="8">
        <name>FAD</name>
        <dbReference type="ChEBI" id="CHEBI:57692"/>
    </cofactor>
    <text evidence="8">Binds 1 FAD per subunit.</text>
</comment>
<dbReference type="GO" id="GO:0009416">
    <property type="term" value="P:response to light stimulus"/>
    <property type="evidence" value="ECO:0007669"/>
    <property type="project" value="TreeGrafter"/>
</dbReference>
<dbReference type="FunFam" id="1.10.579.10:FF:000003">
    <property type="entry name" value="Deoxyribodipyrimidine photo-lyase"/>
    <property type="match status" value="1"/>
</dbReference>
<accession>A0A931MXX5</accession>
<evidence type="ECO:0000256" key="2">
    <source>
        <dbReference type="ARBA" id="ARBA00013149"/>
    </source>
</evidence>
<dbReference type="Gene3D" id="1.10.579.10">
    <property type="entry name" value="DNA Cyclobutane Dipyrimidine Photolyase, subunit A, domain 3"/>
    <property type="match status" value="1"/>
</dbReference>